<dbReference type="PANTHER" id="PTHR33909:SF1">
    <property type="entry name" value="SEC TRANSLOCON ACCESSORY COMPLEX SUBUNIT YAJC"/>
    <property type="match status" value="1"/>
</dbReference>
<dbReference type="GO" id="GO:0015031">
    <property type="term" value="P:protein transport"/>
    <property type="evidence" value="ECO:0007669"/>
    <property type="project" value="UniProtKB-KW"/>
</dbReference>
<evidence type="ECO:0000313" key="13">
    <source>
        <dbReference type="Proteomes" id="UP000195913"/>
    </source>
</evidence>
<keyword evidence="9 11" id="KW-0472">Membrane</keyword>
<keyword evidence="7 11" id="KW-1133">Transmembrane helix</keyword>
<evidence type="ECO:0000256" key="4">
    <source>
        <dbReference type="ARBA" id="ARBA00022475"/>
    </source>
</evidence>
<feature type="region of interest" description="Disordered" evidence="10">
    <location>
        <begin position="104"/>
        <end position="138"/>
    </location>
</feature>
<dbReference type="Proteomes" id="UP000195913">
    <property type="component" value="Unassembled WGS sequence"/>
</dbReference>
<accession>A0A1R4FUQ6</accession>
<proteinExistence type="inferred from homology"/>
<sequence>MTSTVFAQAGQPAGFDPMTLILILAFAFLIFMMFRGRKKAQKKQQELRSQLSVGSEVMTNFGLFGTVVGIDTDDNKVILEISPGTTATVHAQAIAKVVPVAESGNDAGVPMDDAEAPAGETPEETLRRLDGEGKNPND</sequence>
<evidence type="ECO:0000256" key="7">
    <source>
        <dbReference type="ARBA" id="ARBA00022989"/>
    </source>
</evidence>
<feature type="compositionally biased region" description="Basic and acidic residues" evidence="10">
    <location>
        <begin position="124"/>
        <end position="138"/>
    </location>
</feature>
<keyword evidence="5 11" id="KW-0812">Transmembrane</keyword>
<reference evidence="12 13" key="1">
    <citation type="submission" date="2017-02" db="EMBL/GenBank/DDBJ databases">
        <authorList>
            <person name="Peterson S.W."/>
        </authorList>
    </citation>
    <scope>NUCLEOTIDE SEQUENCE [LARGE SCALE GENOMIC DNA]</scope>
    <source>
        <strain evidence="12 13">B Ar 00.02</strain>
    </source>
</reference>
<dbReference type="Pfam" id="PF02699">
    <property type="entry name" value="YajC"/>
    <property type="match status" value="1"/>
</dbReference>
<comment type="similarity">
    <text evidence="2">Belongs to the YajC family.</text>
</comment>
<evidence type="ECO:0000313" key="12">
    <source>
        <dbReference type="EMBL" id="SJM59573.1"/>
    </source>
</evidence>
<gene>
    <name evidence="12" type="ORF">FM101_05865</name>
</gene>
<evidence type="ECO:0000256" key="6">
    <source>
        <dbReference type="ARBA" id="ARBA00022927"/>
    </source>
</evidence>
<keyword evidence="6" id="KW-0653">Protein transport</keyword>
<evidence type="ECO:0000256" key="9">
    <source>
        <dbReference type="ARBA" id="ARBA00023136"/>
    </source>
</evidence>
<keyword evidence="4" id="KW-1003">Cell membrane</keyword>
<dbReference type="AlphaFoldDB" id="A0A1R4FUQ6"/>
<organism evidence="12 13">
    <name type="scientific">Arthrobacter rhombi</name>
    <dbReference type="NCBI Taxonomy" id="71253"/>
    <lineage>
        <taxon>Bacteria</taxon>
        <taxon>Bacillati</taxon>
        <taxon>Actinomycetota</taxon>
        <taxon>Actinomycetes</taxon>
        <taxon>Micrococcales</taxon>
        <taxon>Micrococcaceae</taxon>
        <taxon>Arthrobacter</taxon>
    </lineage>
</organism>
<evidence type="ECO:0000256" key="10">
    <source>
        <dbReference type="SAM" id="MobiDB-lite"/>
    </source>
</evidence>
<evidence type="ECO:0000256" key="1">
    <source>
        <dbReference type="ARBA" id="ARBA00004162"/>
    </source>
</evidence>
<dbReference type="NCBIfam" id="TIGR00739">
    <property type="entry name" value="yajC"/>
    <property type="match status" value="1"/>
</dbReference>
<evidence type="ECO:0000256" key="8">
    <source>
        <dbReference type="ARBA" id="ARBA00023010"/>
    </source>
</evidence>
<keyword evidence="13" id="KW-1185">Reference proteome</keyword>
<name>A0A1R4FUQ6_9MICC</name>
<dbReference type="SMART" id="SM01323">
    <property type="entry name" value="YajC"/>
    <property type="match status" value="1"/>
</dbReference>
<evidence type="ECO:0000256" key="3">
    <source>
        <dbReference type="ARBA" id="ARBA00022448"/>
    </source>
</evidence>
<dbReference type="GO" id="GO:0005886">
    <property type="term" value="C:plasma membrane"/>
    <property type="evidence" value="ECO:0007669"/>
    <property type="project" value="UniProtKB-SubCell"/>
</dbReference>
<evidence type="ECO:0000256" key="5">
    <source>
        <dbReference type="ARBA" id="ARBA00022692"/>
    </source>
</evidence>
<evidence type="ECO:0000256" key="11">
    <source>
        <dbReference type="SAM" id="Phobius"/>
    </source>
</evidence>
<dbReference type="InterPro" id="IPR003849">
    <property type="entry name" value="Preprotein_translocase_YajC"/>
</dbReference>
<dbReference type="RefSeq" id="WP_241895266.1">
    <property type="nucleotide sequence ID" value="NZ_FUHW01000023.1"/>
</dbReference>
<protein>
    <submittedName>
        <fullName evidence="12">Preprotein translocase subunit YajC (TC 3.A.5.1.1)</fullName>
    </submittedName>
</protein>
<evidence type="ECO:0000256" key="2">
    <source>
        <dbReference type="ARBA" id="ARBA00006742"/>
    </source>
</evidence>
<keyword evidence="8" id="KW-0811">Translocation</keyword>
<dbReference type="EMBL" id="FUHW01000023">
    <property type="protein sequence ID" value="SJM59573.1"/>
    <property type="molecule type" value="Genomic_DNA"/>
</dbReference>
<dbReference type="PANTHER" id="PTHR33909">
    <property type="entry name" value="SEC TRANSLOCON ACCESSORY COMPLEX SUBUNIT YAJC"/>
    <property type="match status" value="1"/>
</dbReference>
<comment type="subcellular location">
    <subcellularLocation>
        <location evidence="1">Cell membrane</location>
        <topology evidence="1">Single-pass membrane protein</topology>
    </subcellularLocation>
</comment>
<keyword evidence="3" id="KW-0813">Transport</keyword>
<feature type="transmembrane region" description="Helical" evidence="11">
    <location>
        <begin position="15"/>
        <end position="34"/>
    </location>
</feature>